<evidence type="ECO:0000313" key="10">
    <source>
        <dbReference type="EMBL" id="MDN5202571.1"/>
    </source>
</evidence>
<evidence type="ECO:0000256" key="2">
    <source>
        <dbReference type="ARBA" id="ARBA00012438"/>
    </source>
</evidence>
<keyword evidence="8" id="KW-1133">Transmembrane helix</keyword>
<dbReference type="InterPro" id="IPR036097">
    <property type="entry name" value="HisK_dim/P_sf"/>
</dbReference>
<dbReference type="PANTHER" id="PTHR43711">
    <property type="entry name" value="TWO-COMPONENT HISTIDINE KINASE"/>
    <property type="match status" value="1"/>
</dbReference>
<dbReference type="InterPro" id="IPR048432">
    <property type="entry name" value="MASE7"/>
</dbReference>
<dbReference type="InterPro" id="IPR003661">
    <property type="entry name" value="HisK_dim/P_dom"/>
</dbReference>
<evidence type="ECO:0000256" key="5">
    <source>
        <dbReference type="ARBA" id="ARBA00022777"/>
    </source>
</evidence>
<comment type="catalytic activity">
    <reaction evidence="1">
        <text>ATP + protein L-histidine = ADP + protein N-phospho-L-histidine.</text>
        <dbReference type="EC" id="2.7.13.3"/>
    </reaction>
</comment>
<dbReference type="SUPFAM" id="SSF55874">
    <property type="entry name" value="ATPase domain of HSP90 chaperone/DNA topoisomerase II/histidine kinase"/>
    <property type="match status" value="1"/>
</dbReference>
<dbReference type="Proteomes" id="UP001172082">
    <property type="component" value="Unassembled WGS sequence"/>
</dbReference>
<organism evidence="10 11">
    <name type="scientific">Splendidivirga corallicola</name>
    <dbReference type="NCBI Taxonomy" id="3051826"/>
    <lineage>
        <taxon>Bacteria</taxon>
        <taxon>Pseudomonadati</taxon>
        <taxon>Bacteroidota</taxon>
        <taxon>Cytophagia</taxon>
        <taxon>Cytophagales</taxon>
        <taxon>Splendidivirgaceae</taxon>
        <taxon>Splendidivirga</taxon>
    </lineage>
</organism>
<sequence>MDEVTIKRNILLSQLSFLGLIVSLIHVVIDYFEGFPVISLIDFGMASVFFIVYALNKKGHHQAAKFLFLIFLNVSLFAIANVVPRDMGIYLLFFPIFGITFMLFEYEQRKERFGFLLLSMIMVLVLELGDYQIFGSINLQDTEPKLTFVVNLLTACIVLMFSINFLIKINHRTEGVLQKSKEEQKDLLQQIKEKNIVLEKANHELDRFVYSTSHDLRAPLRSVLGLINLTKLETNDNTVQEYMQMMEKRINNLDQFIQEIIDYSRNSRSEIKIEKVDMKALVSEVIDNYQFLDGFERIDFKKEVLLTEPIELDKNRLKIVLNNLIANAIKYHDYKLSDPFVKVRIGRSNGHVEIAVKDNGPGINETEQPKIFDMFYRGTETSTGSGLGLYIVKEMISKMNGQIELKSVPRKGSEFLINLPYESMK</sequence>
<dbReference type="PANTHER" id="PTHR43711:SF31">
    <property type="entry name" value="HISTIDINE KINASE"/>
    <property type="match status" value="1"/>
</dbReference>
<feature type="transmembrane region" description="Helical" evidence="8">
    <location>
        <begin position="35"/>
        <end position="54"/>
    </location>
</feature>
<feature type="transmembrane region" description="Helical" evidence="8">
    <location>
        <begin position="113"/>
        <end position="134"/>
    </location>
</feature>
<dbReference type="SUPFAM" id="SSF47384">
    <property type="entry name" value="Homodimeric domain of signal transducing histidine kinase"/>
    <property type="match status" value="1"/>
</dbReference>
<keyword evidence="8" id="KW-0472">Membrane</keyword>
<dbReference type="SMART" id="SM00388">
    <property type="entry name" value="HisKA"/>
    <property type="match status" value="1"/>
</dbReference>
<evidence type="ECO:0000256" key="8">
    <source>
        <dbReference type="SAM" id="Phobius"/>
    </source>
</evidence>
<keyword evidence="11" id="KW-1185">Reference proteome</keyword>
<dbReference type="InterPro" id="IPR050736">
    <property type="entry name" value="Sensor_HK_Regulatory"/>
</dbReference>
<dbReference type="InterPro" id="IPR004358">
    <property type="entry name" value="Sig_transdc_His_kin-like_C"/>
</dbReference>
<accession>A0ABT8KPD2</accession>
<dbReference type="PRINTS" id="PR00344">
    <property type="entry name" value="BCTRLSENSOR"/>
</dbReference>
<dbReference type="InterPro" id="IPR005467">
    <property type="entry name" value="His_kinase_dom"/>
</dbReference>
<feature type="transmembrane region" description="Helical" evidence="8">
    <location>
        <begin position="146"/>
        <end position="167"/>
    </location>
</feature>
<evidence type="ECO:0000256" key="7">
    <source>
        <dbReference type="SAM" id="Coils"/>
    </source>
</evidence>
<dbReference type="Gene3D" id="1.10.287.130">
    <property type="match status" value="1"/>
</dbReference>
<keyword evidence="6" id="KW-0902">Two-component regulatory system</keyword>
<dbReference type="SMART" id="SM00387">
    <property type="entry name" value="HATPase_c"/>
    <property type="match status" value="1"/>
</dbReference>
<feature type="transmembrane region" description="Helical" evidence="8">
    <location>
        <begin position="66"/>
        <end position="83"/>
    </location>
</feature>
<dbReference type="RefSeq" id="WP_346752596.1">
    <property type="nucleotide sequence ID" value="NZ_JAUJEA010000005.1"/>
</dbReference>
<dbReference type="InterPro" id="IPR003594">
    <property type="entry name" value="HATPase_dom"/>
</dbReference>
<dbReference type="CDD" id="cd00075">
    <property type="entry name" value="HATPase"/>
    <property type="match status" value="1"/>
</dbReference>
<feature type="domain" description="Histidine kinase" evidence="9">
    <location>
        <begin position="211"/>
        <end position="423"/>
    </location>
</feature>
<keyword evidence="8" id="KW-0812">Transmembrane</keyword>
<dbReference type="Pfam" id="PF20967">
    <property type="entry name" value="MASE7"/>
    <property type="match status" value="1"/>
</dbReference>
<evidence type="ECO:0000256" key="3">
    <source>
        <dbReference type="ARBA" id="ARBA00022553"/>
    </source>
</evidence>
<proteinExistence type="predicted"/>
<protein>
    <recommendedName>
        <fullName evidence="2">histidine kinase</fullName>
        <ecNumber evidence="2">2.7.13.3</ecNumber>
    </recommendedName>
</protein>
<dbReference type="Gene3D" id="3.30.565.10">
    <property type="entry name" value="Histidine kinase-like ATPase, C-terminal domain"/>
    <property type="match status" value="1"/>
</dbReference>
<keyword evidence="5 10" id="KW-0418">Kinase</keyword>
<gene>
    <name evidence="10" type="ORF">QQ008_14380</name>
</gene>
<comment type="caution">
    <text evidence="10">The sequence shown here is derived from an EMBL/GenBank/DDBJ whole genome shotgun (WGS) entry which is preliminary data.</text>
</comment>
<reference evidence="10" key="1">
    <citation type="submission" date="2023-06" db="EMBL/GenBank/DDBJ databases">
        <title>Genomic of Parafulvivirga corallium.</title>
        <authorList>
            <person name="Wang G."/>
        </authorList>
    </citation>
    <scope>NUCLEOTIDE SEQUENCE</scope>
    <source>
        <strain evidence="10">BMA10</strain>
    </source>
</reference>
<dbReference type="PROSITE" id="PS50109">
    <property type="entry name" value="HIS_KIN"/>
    <property type="match status" value="1"/>
</dbReference>
<feature type="transmembrane region" description="Helical" evidence="8">
    <location>
        <begin position="89"/>
        <end position="106"/>
    </location>
</feature>
<dbReference type="InterPro" id="IPR036890">
    <property type="entry name" value="HATPase_C_sf"/>
</dbReference>
<dbReference type="Pfam" id="PF02518">
    <property type="entry name" value="HATPase_c"/>
    <property type="match status" value="1"/>
</dbReference>
<feature type="transmembrane region" description="Helical" evidence="8">
    <location>
        <begin position="12"/>
        <end position="29"/>
    </location>
</feature>
<keyword evidence="4" id="KW-0808">Transferase</keyword>
<name>A0ABT8KPD2_9BACT</name>
<dbReference type="EC" id="2.7.13.3" evidence="2"/>
<evidence type="ECO:0000259" key="9">
    <source>
        <dbReference type="PROSITE" id="PS50109"/>
    </source>
</evidence>
<evidence type="ECO:0000256" key="4">
    <source>
        <dbReference type="ARBA" id="ARBA00022679"/>
    </source>
</evidence>
<dbReference type="GO" id="GO:0016301">
    <property type="term" value="F:kinase activity"/>
    <property type="evidence" value="ECO:0007669"/>
    <property type="project" value="UniProtKB-KW"/>
</dbReference>
<evidence type="ECO:0000256" key="6">
    <source>
        <dbReference type="ARBA" id="ARBA00023012"/>
    </source>
</evidence>
<keyword evidence="3" id="KW-0597">Phosphoprotein</keyword>
<evidence type="ECO:0000313" key="11">
    <source>
        <dbReference type="Proteomes" id="UP001172082"/>
    </source>
</evidence>
<feature type="coiled-coil region" evidence="7">
    <location>
        <begin position="177"/>
        <end position="204"/>
    </location>
</feature>
<dbReference type="EMBL" id="JAUJEA010000005">
    <property type="protein sequence ID" value="MDN5202571.1"/>
    <property type="molecule type" value="Genomic_DNA"/>
</dbReference>
<keyword evidence="7" id="KW-0175">Coiled coil</keyword>
<dbReference type="CDD" id="cd00082">
    <property type="entry name" value="HisKA"/>
    <property type="match status" value="1"/>
</dbReference>
<evidence type="ECO:0000256" key="1">
    <source>
        <dbReference type="ARBA" id="ARBA00000085"/>
    </source>
</evidence>
<dbReference type="Pfam" id="PF00512">
    <property type="entry name" value="HisKA"/>
    <property type="match status" value="1"/>
</dbReference>